<keyword evidence="4" id="KW-1003">Cell membrane</keyword>
<keyword evidence="5" id="KW-0938">Abscisic acid signaling pathway</keyword>
<dbReference type="RefSeq" id="XP_050935872.1">
    <property type="nucleotide sequence ID" value="XM_051079915.1"/>
</dbReference>
<comment type="subcellular location">
    <subcellularLocation>
        <location evidence="2">Cell membrane</location>
    </subcellularLocation>
    <subcellularLocation>
        <location evidence="1">Nucleus</location>
    </subcellularLocation>
</comment>
<dbReference type="PANTHER" id="PTHR45933:SF6">
    <property type="entry name" value="PROTEIN C2-DOMAIN ABA-RELATED 11"/>
    <property type="match status" value="1"/>
</dbReference>
<evidence type="ECO:0000256" key="8">
    <source>
        <dbReference type="ARBA" id="ARBA00023121"/>
    </source>
</evidence>
<evidence type="ECO:0000256" key="9">
    <source>
        <dbReference type="ARBA" id="ARBA00023136"/>
    </source>
</evidence>
<keyword evidence="9" id="KW-0472">Membrane</keyword>
<keyword evidence="3" id="KW-0343">GTPase activation</keyword>
<keyword evidence="7" id="KW-0106">Calcium</keyword>
<evidence type="ECO:0000256" key="4">
    <source>
        <dbReference type="ARBA" id="ARBA00022475"/>
    </source>
</evidence>
<evidence type="ECO:0000256" key="1">
    <source>
        <dbReference type="ARBA" id="ARBA00004123"/>
    </source>
</evidence>
<dbReference type="SMART" id="SM00239">
    <property type="entry name" value="C2"/>
    <property type="match status" value="1"/>
</dbReference>
<sequence length="192" mass="21759">MAAEPSESGRLKVIVVQGKNLVIRDFRSSDPYVVVKLGKQKAKTKVIKNNLNPVWNEELTFKIDAEPTGLLNFVSDSEKSQSIDCSLFLFPHLIRIVLVQEVFDKDLFKRDDRMGRASINLQPMQSASRLSKILRMSTGETTLRKVVPGRDDCVAEEYSIRCIDGEVVQDVWLRLGGVESGEIQVRMKYVEE</sequence>
<accession>A0ABM3KDK8</accession>
<keyword evidence="6" id="KW-0479">Metal-binding</keyword>
<keyword evidence="8" id="KW-0446">Lipid-binding</keyword>
<evidence type="ECO:0000256" key="3">
    <source>
        <dbReference type="ARBA" id="ARBA00022468"/>
    </source>
</evidence>
<dbReference type="Pfam" id="PF00168">
    <property type="entry name" value="C2"/>
    <property type="match status" value="2"/>
</dbReference>
<organism evidence="13 14">
    <name type="scientific">Cucumis melo</name>
    <name type="common">Muskmelon</name>
    <dbReference type="NCBI Taxonomy" id="3656"/>
    <lineage>
        <taxon>Eukaryota</taxon>
        <taxon>Viridiplantae</taxon>
        <taxon>Streptophyta</taxon>
        <taxon>Embryophyta</taxon>
        <taxon>Tracheophyta</taxon>
        <taxon>Spermatophyta</taxon>
        <taxon>Magnoliopsida</taxon>
        <taxon>eudicotyledons</taxon>
        <taxon>Gunneridae</taxon>
        <taxon>Pentapetalae</taxon>
        <taxon>rosids</taxon>
        <taxon>fabids</taxon>
        <taxon>Cucurbitales</taxon>
        <taxon>Cucurbitaceae</taxon>
        <taxon>Benincaseae</taxon>
        <taxon>Cucumis</taxon>
    </lineage>
</organism>
<dbReference type="PANTHER" id="PTHR45933">
    <property type="entry name" value="PROTEIN C2-DOMAIN ABA-RELATED 4"/>
    <property type="match status" value="1"/>
</dbReference>
<evidence type="ECO:0000256" key="2">
    <source>
        <dbReference type="ARBA" id="ARBA00004236"/>
    </source>
</evidence>
<feature type="domain" description="C2" evidence="12">
    <location>
        <begin position="1"/>
        <end position="134"/>
    </location>
</feature>
<evidence type="ECO:0000256" key="7">
    <source>
        <dbReference type="ARBA" id="ARBA00022837"/>
    </source>
</evidence>
<evidence type="ECO:0000256" key="5">
    <source>
        <dbReference type="ARBA" id="ARBA00022682"/>
    </source>
</evidence>
<evidence type="ECO:0000256" key="6">
    <source>
        <dbReference type="ARBA" id="ARBA00022723"/>
    </source>
</evidence>
<comment type="similarity">
    <text evidence="11">Belongs to the plant CAR protein family.</text>
</comment>
<keyword evidence="10" id="KW-0539">Nucleus</keyword>
<evidence type="ECO:0000256" key="11">
    <source>
        <dbReference type="ARBA" id="ARBA00024037"/>
    </source>
</evidence>
<evidence type="ECO:0000259" key="12">
    <source>
        <dbReference type="PROSITE" id="PS50004"/>
    </source>
</evidence>
<dbReference type="Proteomes" id="UP001652600">
    <property type="component" value="Chromosome 12"/>
</dbReference>
<dbReference type="Gene3D" id="2.60.40.150">
    <property type="entry name" value="C2 domain"/>
    <property type="match status" value="1"/>
</dbReference>
<reference evidence="14" key="1">
    <citation type="submission" date="2025-08" db="UniProtKB">
        <authorList>
            <consortium name="RefSeq"/>
        </authorList>
    </citation>
    <scope>IDENTIFICATION</scope>
    <source>
        <tissue evidence="14">Stem</tissue>
    </source>
</reference>
<dbReference type="InterPro" id="IPR035892">
    <property type="entry name" value="C2_domain_sf"/>
</dbReference>
<dbReference type="PROSITE" id="PS50004">
    <property type="entry name" value="C2"/>
    <property type="match status" value="1"/>
</dbReference>
<name>A0ABM3KDK8_CUCME</name>
<proteinExistence type="inferred from homology"/>
<protein>
    <submittedName>
        <fullName evidence="14">Protein C2-DOMAIN ABA-RELATED 11 isoform X1</fullName>
    </submittedName>
</protein>
<dbReference type="InterPro" id="IPR000008">
    <property type="entry name" value="C2_dom"/>
</dbReference>
<gene>
    <name evidence="14" type="primary">LOC103502199</name>
</gene>
<evidence type="ECO:0000313" key="14">
    <source>
        <dbReference type="RefSeq" id="XP_050935872.1"/>
    </source>
</evidence>
<dbReference type="SUPFAM" id="SSF49562">
    <property type="entry name" value="C2 domain (Calcium/lipid-binding domain, CaLB)"/>
    <property type="match status" value="1"/>
</dbReference>
<dbReference type="InterPro" id="IPR044562">
    <property type="entry name" value="CAR1-11"/>
</dbReference>
<dbReference type="GeneID" id="103502199"/>
<keyword evidence="13" id="KW-1185">Reference proteome</keyword>
<evidence type="ECO:0000256" key="10">
    <source>
        <dbReference type="ARBA" id="ARBA00023242"/>
    </source>
</evidence>
<evidence type="ECO:0000313" key="13">
    <source>
        <dbReference type="Proteomes" id="UP001652600"/>
    </source>
</evidence>